<sequence length="335" mass="36235">MKHYSRFALIFIALSITLLLSLMFGRYPIHITEVMDVVFKQLTGSGFAEKSVASDIIKTVRFPRALAAILVGASLSMSGAAYQGLFKNPMVSPDILGATAGAGFGASLAIMLSLDPVWIQLMAFVFSLLAVVLVYVISSRIKISDAILTMILTGLLVGTTFSALTSTLKYIADPYDKLPSITYWLMGSLASIGLDDLSKVIFPILIGAVILYAIRWPLNAMAFGEEEARSLGIQTRRIRFAVVIATTLMTASAVSIAGIIGWVGLIVPHFTRSIVGPNYEKLLPGSLLIGGIYLLIVDTLARTVFPVEIPLGILTSLIGAPFFIYMLLHSRRGWQ</sequence>
<evidence type="ECO:0000256" key="5">
    <source>
        <dbReference type="ARBA" id="ARBA00022692"/>
    </source>
</evidence>
<keyword evidence="7 8" id="KW-0472">Membrane</keyword>
<dbReference type="Proteomes" id="UP000767854">
    <property type="component" value="Unassembled WGS sequence"/>
</dbReference>
<feature type="transmembrane region" description="Helical" evidence="8">
    <location>
        <begin position="279"/>
        <end position="297"/>
    </location>
</feature>
<evidence type="ECO:0000256" key="1">
    <source>
        <dbReference type="ARBA" id="ARBA00004651"/>
    </source>
</evidence>
<feature type="transmembrane region" description="Helical" evidence="8">
    <location>
        <begin position="118"/>
        <end position="138"/>
    </location>
</feature>
<evidence type="ECO:0000256" key="4">
    <source>
        <dbReference type="ARBA" id="ARBA00022475"/>
    </source>
</evidence>
<organism evidence="9 10">
    <name type="scientific">Fusibacter tunisiensis</name>
    <dbReference type="NCBI Taxonomy" id="1008308"/>
    <lineage>
        <taxon>Bacteria</taxon>
        <taxon>Bacillati</taxon>
        <taxon>Bacillota</taxon>
        <taxon>Clostridia</taxon>
        <taxon>Eubacteriales</taxon>
        <taxon>Eubacteriales Family XII. Incertae Sedis</taxon>
        <taxon>Fusibacter</taxon>
    </lineage>
</organism>
<comment type="caution">
    <text evidence="9">The sequence shown here is derived from an EMBL/GenBank/DDBJ whole genome shotgun (WGS) entry which is preliminary data.</text>
</comment>
<evidence type="ECO:0000313" key="10">
    <source>
        <dbReference type="Proteomes" id="UP000767854"/>
    </source>
</evidence>
<evidence type="ECO:0000313" key="9">
    <source>
        <dbReference type="EMBL" id="MBM7562448.1"/>
    </source>
</evidence>
<evidence type="ECO:0000256" key="2">
    <source>
        <dbReference type="ARBA" id="ARBA00007935"/>
    </source>
</evidence>
<comment type="subcellular location">
    <subcellularLocation>
        <location evidence="1">Cell membrane</location>
        <topology evidence="1">Multi-pass membrane protein</topology>
    </subcellularLocation>
</comment>
<feature type="transmembrane region" description="Helical" evidence="8">
    <location>
        <begin position="65"/>
        <end position="83"/>
    </location>
</feature>
<feature type="transmembrane region" description="Helical" evidence="8">
    <location>
        <begin position="238"/>
        <end position="267"/>
    </location>
</feature>
<reference evidence="9 10" key="1">
    <citation type="submission" date="2021-01" db="EMBL/GenBank/DDBJ databases">
        <title>Genomic Encyclopedia of Type Strains, Phase IV (KMG-IV): sequencing the most valuable type-strain genomes for metagenomic binning, comparative biology and taxonomic classification.</title>
        <authorList>
            <person name="Goeker M."/>
        </authorList>
    </citation>
    <scope>NUCLEOTIDE SEQUENCE [LARGE SCALE GENOMIC DNA]</scope>
    <source>
        <strain evidence="9 10">DSM 24436</strain>
    </source>
</reference>
<gene>
    <name evidence="9" type="ORF">JOC49_002008</name>
</gene>
<evidence type="ECO:0000256" key="3">
    <source>
        <dbReference type="ARBA" id="ARBA00022448"/>
    </source>
</evidence>
<accession>A0ABS2MSP7</accession>
<proteinExistence type="inferred from homology"/>
<keyword evidence="10" id="KW-1185">Reference proteome</keyword>
<feature type="transmembrane region" description="Helical" evidence="8">
    <location>
        <begin position="95"/>
        <end position="112"/>
    </location>
</feature>
<evidence type="ECO:0000256" key="6">
    <source>
        <dbReference type="ARBA" id="ARBA00022989"/>
    </source>
</evidence>
<dbReference type="RefSeq" id="WP_204664878.1">
    <property type="nucleotide sequence ID" value="NZ_JAFBDT010000018.1"/>
</dbReference>
<comment type="similarity">
    <text evidence="2">Belongs to the binding-protein-dependent transport system permease family. FecCD subfamily.</text>
</comment>
<feature type="transmembrane region" description="Helical" evidence="8">
    <location>
        <begin position="7"/>
        <end position="29"/>
    </location>
</feature>
<dbReference type="InterPro" id="IPR000522">
    <property type="entry name" value="ABC_transptr_permease_BtuC"/>
</dbReference>
<feature type="transmembrane region" description="Helical" evidence="8">
    <location>
        <begin position="309"/>
        <end position="328"/>
    </location>
</feature>
<dbReference type="SUPFAM" id="SSF81345">
    <property type="entry name" value="ABC transporter involved in vitamin B12 uptake, BtuC"/>
    <property type="match status" value="1"/>
</dbReference>
<keyword evidence="6 8" id="KW-1133">Transmembrane helix</keyword>
<name>A0ABS2MSP7_9FIRM</name>
<feature type="transmembrane region" description="Helical" evidence="8">
    <location>
        <begin position="201"/>
        <end position="218"/>
    </location>
</feature>
<dbReference type="PANTHER" id="PTHR30472:SF70">
    <property type="entry name" value="MOLYBDATE IMPORT SYSTEM PERMEASE PROTEIN MOLB"/>
    <property type="match status" value="1"/>
</dbReference>
<keyword evidence="4" id="KW-1003">Cell membrane</keyword>
<dbReference type="Gene3D" id="1.10.3470.10">
    <property type="entry name" value="ABC transporter involved in vitamin B12 uptake, BtuC"/>
    <property type="match status" value="1"/>
</dbReference>
<evidence type="ECO:0000256" key="8">
    <source>
        <dbReference type="SAM" id="Phobius"/>
    </source>
</evidence>
<protein>
    <submittedName>
        <fullName evidence="9">Iron complex transport system permease protein</fullName>
    </submittedName>
</protein>
<feature type="transmembrane region" description="Helical" evidence="8">
    <location>
        <begin position="150"/>
        <end position="172"/>
    </location>
</feature>
<dbReference type="CDD" id="cd06550">
    <property type="entry name" value="TM_ABC_iron-siderophores_like"/>
    <property type="match status" value="1"/>
</dbReference>
<dbReference type="InterPro" id="IPR037294">
    <property type="entry name" value="ABC_BtuC-like"/>
</dbReference>
<keyword evidence="5 8" id="KW-0812">Transmembrane</keyword>
<dbReference type="Pfam" id="PF01032">
    <property type="entry name" value="FecCD"/>
    <property type="match status" value="1"/>
</dbReference>
<evidence type="ECO:0000256" key="7">
    <source>
        <dbReference type="ARBA" id="ARBA00023136"/>
    </source>
</evidence>
<dbReference type="EMBL" id="JAFBDT010000018">
    <property type="protein sequence ID" value="MBM7562448.1"/>
    <property type="molecule type" value="Genomic_DNA"/>
</dbReference>
<keyword evidence="3" id="KW-0813">Transport</keyword>
<dbReference type="PANTHER" id="PTHR30472">
    <property type="entry name" value="FERRIC ENTEROBACTIN TRANSPORT SYSTEM PERMEASE PROTEIN"/>
    <property type="match status" value="1"/>
</dbReference>